<evidence type="ECO:0000256" key="9">
    <source>
        <dbReference type="ARBA" id="ARBA00022932"/>
    </source>
</evidence>
<keyword evidence="7" id="KW-0862">Zinc</keyword>
<keyword evidence="8 11" id="KW-0067">ATP-binding</keyword>
<evidence type="ECO:0000256" key="2">
    <source>
        <dbReference type="ARBA" id="ARBA00022679"/>
    </source>
</evidence>
<reference evidence="14 15" key="1">
    <citation type="submission" date="2022-11" db="EMBL/GenBank/DDBJ databases">
        <title>Minimal conservation of predation-associated metabolite biosynthetic gene clusters underscores biosynthetic potential of Myxococcota including descriptions for ten novel species: Archangium lansinium sp. nov., Myxococcus landrumus sp. nov., Nannocystis bai.</title>
        <authorList>
            <person name="Ahearne A."/>
            <person name="Stevens C."/>
            <person name="Dowd S."/>
        </authorList>
    </citation>
    <scope>NUCLEOTIDE SEQUENCE [LARGE SCALE GENOMIC DNA]</scope>
    <source>
        <strain evidence="14 15">BB15-2</strain>
    </source>
</reference>
<keyword evidence="5" id="KW-0479">Metal-binding</keyword>
<gene>
    <name evidence="11 14" type="primary">dnaX</name>
    <name evidence="14" type="ORF">POL25_16870</name>
</gene>
<dbReference type="PANTHER" id="PTHR11669:SF0">
    <property type="entry name" value="PROTEIN STICHEL-LIKE 2"/>
    <property type="match status" value="1"/>
</dbReference>
<dbReference type="SUPFAM" id="SSF48019">
    <property type="entry name" value="post-AAA+ oligomerization domain-like"/>
    <property type="match status" value="1"/>
</dbReference>
<keyword evidence="3 11" id="KW-0548">Nucleotidyltransferase</keyword>
<evidence type="ECO:0000256" key="6">
    <source>
        <dbReference type="ARBA" id="ARBA00022741"/>
    </source>
</evidence>
<evidence type="ECO:0000259" key="13">
    <source>
        <dbReference type="SMART" id="SM00382"/>
    </source>
</evidence>
<evidence type="ECO:0000256" key="8">
    <source>
        <dbReference type="ARBA" id="ARBA00022840"/>
    </source>
</evidence>
<dbReference type="NCBIfam" id="TIGR02397">
    <property type="entry name" value="dnaX_nterm"/>
    <property type="match status" value="1"/>
</dbReference>
<dbReference type="CDD" id="cd18137">
    <property type="entry name" value="HLD_clamp_pol_III_gamma_tau"/>
    <property type="match status" value="1"/>
</dbReference>
<keyword evidence="4 11" id="KW-0235">DNA replication</keyword>
<organism evidence="14 15">
    <name type="scientific">Nannocystis bainbridge</name>
    <dbReference type="NCBI Taxonomy" id="2995303"/>
    <lineage>
        <taxon>Bacteria</taxon>
        <taxon>Pseudomonadati</taxon>
        <taxon>Myxococcota</taxon>
        <taxon>Polyangia</taxon>
        <taxon>Nannocystales</taxon>
        <taxon>Nannocystaceae</taxon>
        <taxon>Nannocystis</taxon>
    </lineage>
</organism>
<keyword evidence="15" id="KW-1185">Reference proteome</keyword>
<dbReference type="SMART" id="SM00382">
    <property type="entry name" value="AAA"/>
    <property type="match status" value="1"/>
</dbReference>
<sequence length="668" mass="72063">MAYVVLARKYRPQRFADLVGQEHVTRTLANAIAHDRVHHAYLFCGARGLGKTTAARLLAKCLVCVEGPTIDPCNVCSECVAVTEGRSVDVIEIDGASNNRVEDVRNIREQVRYLPQTARRKIYIIDEVHMLTGSAFNALLKTLEEPPPHVTFIFATTEVHELPATILSRVSRFDFRRLSSAQLVGHLKSILAREGVSVEEAGLYTVARAGDGSVRDSLTLLDKVIAFASDTGKVSAEEVRVVLGVPSTLAVAGLVEAVLARDATLTLRRFDEIFTSGQDLLALALELLKHLRDLTVVKLTGSRDVLLDASDQEFEHLGRQAADVEATALSQLFDRFTRVVDALQRTRVPRLVLEMGLLDLVHTEPLMPLGDLLDRLEQISAPGPGPGGGGGGGFAPGGPPSRGSGEAPRPQRQAPDFPPRPPQRASGGDSIDSFLANLKPPMSAAASAPPQSVSPPPQPASPPPQRPPDPPRESVPRAAAPPAPTPVRRPEPSPPPPAPPPPQAAAVAAAAAEACAVCPGSPREATGMAIAWASLPPFVAWEEFLNRVRREEMAIFALLAEFGLLGLGEGVVRLIGSTYYRDMLQQHRGQIDEALHLHMGMPFRLELVEGEPVLPETPSLRQIERQRQEALQAEVLQEARTHPQIQALLAQFEGQLKQVRPLGAPQAK</sequence>
<dbReference type="NCBIfam" id="NF004046">
    <property type="entry name" value="PRK05563.1"/>
    <property type="match status" value="1"/>
</dbReference>
<evidence type="ECO:0000256" key="7">
    <source>
        <dbReference type="ARBA" id="ARBA00022833"/>
    </source>
</evidence>
<dbReference type="InterPro" id="IPR008921">
    <property type="entry name" value="DNA_pol3_clamp-load_cplx_C"/>
</dbReference>
<dbReference type="RefSeq" id="WP_272087064.1">
    <property type="nucleotide sequence ID" value="NZ_JAQNDL010000001.1"/>
</dbReference>
<protein>
    <recommendedName>
        <fullName evidence="11">DNA polymerase III subunit gamma/tau</fullName>
        <ecNumber evidence="11">2.7.7.7</ecNumber>
    </recommendedName>
</protein>
<dbReference type="InterPro" id="IPR003593">
    <property type="entry name" value="AAA+_ATPase"/>
</dbReference>
<dbReference type="Pfam" id="PF12169">
    <property type="entry name" value="DNA_pol3_gamma3"/>
    <property type="match status" value="1"/>
</dbReference>
<evidence type="ECO:0000313" key="14">
    <source>
        <dbReference type="EMBL" id="MDC0718584.1"/>
    </source>
</evidence>
<feature type="compositionally biased region" description="Pro residues" evidence="12">
    <location>
        <begin position="452"/>
        <end position="468"/>
    </location>
</feature>
<dbReference type="EMBL" id="JAQNDL010000001">
    <property type="protein sequence ID" value="MDC0718584.1"/>
    <property type="molecule type" value="Genomic_DNA"/>
</dbReference>
<dbReference type="PANTHER" id="PTHR11669">
    <property type="entry name" value="REPLICATION FACTOR C / DNA POLYMERASE III GAMMA-TAU SUBUNIT"/>
    <property type="match status" value="1"/>
</dbReference>
<feature type="compositionally biased region" description="Low complexity" evidence="12">
    <location>
        <begin position="440"/>
        <end position="451"/>
    </location>
</feature>
<feature type="region of interest" description="Disordered" evidence="12">
    <location>
        <begin position="377"/>
        <end position="505"/>
    </location>
</feature>
<dbReference type="InterPro" id="IPR050238">
    <property type="entry name" value="DNA_Rep/Repair_Clamp_Loader"/>
</dbReference>
<evidence type="ECO:0000256" key="5">
    <source>
        <dbReference type="ARBA" id="ARBA00022723"/>
    </source>
</evidence>
<comment type="similarity">
    <text evidence="1 11">Belongs to the DnaX/STICHEL family.</text>
</comment>
<dbReference type="InterPro" id="IPR045085">
    <property type="entry name" value="HLD_clamp_pol_III_gamma_tau"/>
</dbReference>
<dbReference type="InterPro" id="IPR012763">
    <property type="entry name" value="DNA_pol_III_sug/sutau_N"/>
</dbReference>
<keyword evidence="6 11" id="KW-0547">Nucleotide-binding</keyword>
<dbReference type="Gene3D" id="1.20.272.10">
    <property type="match status" value="1"/>
</dbReference>
<comment type="function">
    <text evidence="11">DNA polymerase III is a complex, multichain enzyme responsible for most of the replicative synthesis in bacteria. This DNA polymerase also exhibits 3' to 5' exonuclease activity.</text>
</comment>
<feature type="domain" description="AAA+ ATPase" evidence="13">
    <location>
        <begin position="37"/>
        <end position="183"/>
    </location>
</feature>
<evidence type="ECO:0000256" key="12">
    <source>
        <dbReference type="SAM" id="MobiDB-lite"/>
    </source>
</evidence>
<evidence type="ECO:0000256" key="4">
    <source>
        <dbReference type="ARBA" id="ARBA00022705"/>
    </source>
</evidence>
<evidence type="ECO:0000256" key="3">
    <source>
        <dbReference type="ARBA" id="ARBA00022695"/>
    </source>
</evidence>
<dbReference type="Pfam" id="PF13177">
    <property type="entry name" value="DNA_pol3_delta2"/>
    <property type="match status" value="1"/>
</dbReference>
<feature type="compositionally biased region" description="Low complexity" evidence="12">
    <location>
        <begin position="401"/>
        <end position="410"/>
    </location>
</feature>
<keyword evidence="2 11" id="KW-0808">Transferase</keyword>
<dbReference type="SUPFAM" id="SSF52540">
    <property type="entry name" value="P-loop containing nucleoside triphosphate hydrolases"/>
    <property type="match status" value="1"/>
</dbReference>
<evidence type="ECO:0000256" key="1">
    <source>
        <dbReference type="ARBA" id="ARBA00006360"/>
    </source>
</evidence>
<dbReference type="Proteomes" id="UP001221686">
    <property type="component" value="Unassembled WGS sequence"/>
</dbReference>
<name>A0ABT5DZT9_9BACT</name>
<dbReference type="GO" id="GO:0003887">
    <property type="term" value="F:DNA-directed DNA polymerase activity"/>
    <property type="evidence" value="ECO:0007669"/>
    <property type="project" value="UniProtKB-EC"/>
</dbReference>
<dbReference type="Pfam" id="PF22608">
    <property type="entry name" value="DNAX_ATPase_lid"/>
    <property type="match status" value="1"/>
</dbReference>
<feature type="compositionally biased region" description="Pro residues" evidence="12">
    <location>
        <begin position="479"/>
        <end position="503"/>
    </location>
</feature>
<keyword evidence="9 11" id="KW-0239">DNA-directed DNA polymerase</keyword>
<comment type="subunit">
    <text evidence="11">DNA polymerase III contains a core (composed of alpha, epsilon and theta chains) that associates with a tau subunit. This core dimerizes to form the POLIII' complex. PolIII' associates with the gamma complex (composed of gamma, delta, delta', psi and chi chains) and with the beta chain to form the complete DNA polymerase III complex.</text>
</comment>
<dbReference type="Gene3D" id="3.40.50.300">
    <property type="entry name" value="P-loop containing nucleotide triphosphate hydrolases"/>
    <property type="match status" value="1"/>
</dbReference>
<dbReference type="InterPro" id="IPR027417">
    <property type="entry name" value="P-loop_NTPase"/>
</dbReference>
<dbReference type="EC" id="2.7.7.7" evidence="11"/>
<proteinExistence type="inferred from homology"/>
<evidence type="ECO:0000256" key="11">
    <source>
        <dbReference type="RuleBase" id="RU364063"/>
    </source>
</evidence>
<evidence type="ECO:0000313" key="15">
    <source>
        <dbReference type="Proteomes" id="UP001221686"/>
    </source>
</evidence>
<comment type="catalytic activity">
    <reaction evidence="10 11">
        <text>DNA(n) + a 2'-deoxyribonucleoside 5'-triphosphate = DNA(n+1) + diphosphate</text>
        <dbReference type="Rhea" id="RHEA:22508"/>
        <dbReference type="Rhea" id="RHEA-COMP:17339"/>
        <dbReference type="Rhea" id="RHEA-COMP:17340"/>
        <dbReference type="ChEBI" id="CHEBI:33019"/>
        <dbReference type="ChEBI" id="CHEBI:61560"/>
        <dbReference type="ChEBI" id="CHEBI:173112"/>
        <dbReference type="EC" id="2.7.7.7"/>
    </reaction>
</comment>
<dbReference type="CDD" id="cd00009">
    <property type="entry name" value="AAA"/>
    <property type="match status" value="1"/>
</dbReference>
<comment type="caution">
    <text evidence="14">The sequence shown here is derived from an EMBL/GenBank/DDBJ whole genome shotgun (WGS) entry which is preliminary data.</text>
</comment>
<feature type="compositionally biased region" description="Gly residues" evidence="12">
    <location>
        <begin position="386"/>
        <end position="396"/>
    </location>
</feature>
<dbReference type="Gene3D" id="1.10.8.60">
    <property type="match status" value="1"/>
</dbReference>
<accession>A0ABT5DZT9</accession>
<dbReference type="InterPro" id="IPR022754">
    <property type="entry name" value="DNA_pol_III_gamma-3"/>
</dbReference>
<evidence type="ECO:0000256" key="10">
    <source>
        <dbReference type="ARBA" id="ARBA00049244"/>
    </source>
</evidence>